<organism evidence="1 3">
    <name type="scientific">Medicago truncatula</name>
    <name type="common">Barrel medic</name>
    <name type="synonym">Medicago tribuloides</name>
    <dbReference type="NCBI Taxonomy" id="3880"/>
    <lineage>
        <taxon>Eukaryota</taxon>
        <taxon>Viridiplantae</taxon>
        <taxon>Streptophyta</taxon>
        <taxon>Embryophyta</taxon>
        <taxon>Tracheophyta</taxon>
        <taxon>Spermatophyta</taxon>
        <taxon>Magnoliopsida</taxon>
        <taxon>eudicotyledons</taxon>
        <taxon>Gunneridae</taxon>
        <taxon>Pentapetalae</taxon>
        <taxon>rosids</taxon>
        <taxon>fabids</taxon>
        <taxon>Fabales</taxon>
        <taxon>Fabaceae</taxon>
        <taxon>Papilionoideae</taxon>
        <taxon>50 kb inversion clade</taxon>
        <taxon>NPAAA clade</taxon>
        <taxon>Hologalegina</taxon>
        <taxon>IRL clade</taxon>
        <taxon>Trifolieae</taxon>
        <taxon>Medicago</taxon>
    </lineage>
</organism>
<reference evidence="2" key="3">
    <citation type="submission" date="2015-04" db="UniProtKB">
        <authorList>
            <consortium name="EnsemblPlants"/>
        </authorList>
    </citation>
    <scope>IDENTIFICATION</scope>
    <source>
        <strain evidence="2">cv. Jemalong A17</strain>
    </source>
</reference>
<dbReference type="AlphaFoldDB" id="G7LFK1"/>
<keyword evidence="1" id="KW-0808">Transferase</keyword>
<dbReference type="Proteomes" id="UP000002051">
    <property type="component" value="Chromosome 8"/>
</dbReference>
<dbReference type="EnsemblPlants" id="AET03988">
    <property type="protein sequence ID" value="AET03988"/>
    <property type="gene ID" value="MTR_8g078340"/>
</dbReference>
<dbReference type="HOGENOM" id="CLU_3017348_0_0_1"/>
<keyword evidence="1" id="KW-0675">Receptor</keyword>
<evidence type="ECO:0000313" key="2">
    <source>
        <dbReference type="EnsemblPlants" id="AET03988"/>
    </source>
</evidence>
<dbReference type="PaxDb" id="3880-AET03988"/>
<evidence type="ECO:0000313" key="3">
    <source>
        <dbReference type="Proteomes" id="UP000002051"/>
    </source>
</evidence>
<keyword evidence="1" id="KW-0418">Kinase</keyword>
<reference evidence="1 3" key="1">
    <citation type="journal article" date="2011" name="Nature">
        <title>The Medicago genome provides insight into the evolution of rhizobial symbioses.</title>
        <authorList>
            <person name="Young N.D."/>
            <person name="Debelle F."/>
            <person name="Oldroyd G.E."/>
            <person name="Geurts R."/>
            <person name="Cannon S.B."/>
            <person name="Udvardi M.K."/>
            <person name="Benedito V.A."/>
            <person name="Mayer K.F."/>
            <person name="Gouzy J."/>
            <person name="Schoof H."/>
            <person name="Van de Peer Y."/>
            <person name="Proost S."/>
            <person name="Cook D.R."/>
            <person name="Meyers B.C."/>
            <person name="Spannagl M."/>
            <person name="Cheung F."/>
            <person name="De Mita S."/>
            <person name="Krishnakumar V."/>
            <person name="Gundlach H."/>
            <person name="Zhou S."/>
            <person name="Mudge J."/>
            <person name="Bharti A.K."/>
            <person name="Murray J.D."/>
            <person name="Naoumkina M.A."/>
            <person name="Rosen B."/>
            <person name="Silverstein K.A."/>
            <person name="Tang H."/>
            <person name="Rombauts S."/>
            <person name="Zhao P.X."/>
            <person name="Zhou P."/>
            <person name="Barbe V."/>
            <person name="Bardou P."/>
            <person name="Bechner M."/>
            <person name="Bellec A."/>
            <person name="Berger A."/>
            <person name="Berges H."/>
            <person name="Bidwell S."/>
            <person name="Bisseling T."/>
            <person name="Choisne N."/>
            <person name="Couloux A."/>
            <person name="Denny R."/>
            <person name="Deshpande S."/>
            <person name="Dai X."/>
            <person name="Doyle J.J."/>
            <person name="Dudez A.M."/>
            <person name="Farmer A.D."/>
            <person name="Fouteau S."/>
            <person name="Franken C."/>
            <person name="Gibelin C."/>
            <person name="Gish J."/>
            <person name="Goldstein S."/>
            <person name="Gonzalez A.J."/>
            <person name="Green P.J."/>
            <person name="Hallab A."/>
            <person name="Hartog M."/>
            <person name="Hua A."/>
            <person name="Humphray S.J."/>
            <person name="Jeong D.H."/>
            <person name="Jing Y."/>
            <person name="Jocker A."/>
            <person name="Kenton S.M."/>
            <person name="Kim D.J."/>
            <person name="Klee K."/>
            <person name="Lai H."/>
            <person name="Lang C."/>
            <person name="Lin S."/>
            <person name="Macmil S.L."/>
            <person name="Magdelenat G."/>
            <person name="Matthews L."/>
            <person name="McCorrison J."/>
            <person name="Monaghan E.L."/>
            <person name="Mun J.H."/>
            <person name="Najar F.Z."/>
            <person name="Nicholson C."/>
            <person name="Noirot C."/>
            <person name="O'Bleness M."/>
            <person name="Paule C.R."/>
            <person name="Poulain J."/>
            <person name="Prion F."/>
            <person name="Qin B."/>
            <person name="Qu C."/>
            <person name="Retzel E.F."/>
            <person name="Riddle C."/>
            <person name="Sallet E."/>
            <person name="Samain S."/>
            <person name="Samson N."/>
            <person name="Sanders I."/>
            <person name="Saurat O."/>
            <person name="Scarpelli C."/>
            <person name="Schiex T."/>
            <person name="Segurens B."/>
            <person name="Severin A.J."/>
            <person name="Sherrier D.J."/>
            <person name="Shi R."/>
            <person name="Sims S."/>
            <person name="Singer S.R."/>
            <person name="Sinharoy S."/>
            <person name="Sterck L."/>
            <person name="Viollet A."/>
            <person name="Wang B.B."/>
            <person name="Wang K."/>
            <person name="Wang M."/>
            <person name="Wang X."/>
            <person name="Warfsmann J."/>
            <person name="Weissenbach J."/>
            <person name="White D.D."/>
            <person name="White J.D."/>
            <person name="Wiley G.B."/>
            <person name="Wincker P."/>
            <person name="Xing Y."/>
            <person name="Yang L."/>
            <person name="Yao Z."/>
            <person name="Ying F."/>
            <person name="Zhai J."/>
            <person name="Zhou L."/>
            <person name="Zuber A."/>
            <person name="Denarie J."/>
            <person name="Dixon R.A."/>
            <person name="May G.D."/>
            <person name="Schwartz D.C."/>
            <person name="Rogers J."/>
            <person name="Quetier F."/>
            <person name="Town C.D."/>
            <person name="Roe B.A."/>
        </authorList>
    </citation>
    <scope>NUCLEOTIDE SEQUENCE [LARGE SCALE GENOMIC DNA]</scope>
    <source>
        <strain evidence="1">A17</strain>
        <strain evidence="2 3">cv. Jemalong A17</strain>
    </source>
</reference>
<name>G7LFK1_MEDTR</name>
<sequence length="56" mass="6210">MFLQSIARANNIKDENMNLIHGELLLVPITCGCSGNGNYSVANISQLIKQGESYYY</sequence>
<dbReference type="GO" id="GO:0016301">
    <property type="term" value="F:kinase activity"/>
    <property type="evidence" value="ECO:0007669"/>
    <property type="project" value="UniProtKB-KW"/>
</dbReference>
<dbReference type="EMBL" id="CM001224">
    <property type="protein sequence ID" value="AET03988.1"/>
    <property type="molecule type" value="Genomic_DNA"/>
</dbReference>
<reference evidence="1 3" key="2">
    <citation type="journal article" date="2014" name="BMC Genomics">
        <title>An improved genome release (version Mt4.0) for the model legume Medicago truncatula.</title>
        <authorList>
            <person name="Tang H."/>
            <person name="Krishnakumar V."/>
            <person name="Bidwell S."/>
            <person name="Rosen B."/>
            <person name="Chan A."/>
            <person name="Zhou S."/>
            <person name="Gentzbittel L."/>
            <person name="Childs K.L."/>
            <person name="Yandell M."/>
            <person name="Gundlach H."/>
            <person name="Mayer K.F."/>
            <person name="Schwartz D.C."/>
            <person name="Town C.D."/>
        </authorList>
    </citation>
    <scope>GENOME REANNOTATION</scope>
    <source>
        <strain evidence="2 3">cv. Jemalong A17</strain>
    </source>
</reference>
<accession>G7LFK1</accession>
<gene>
    <name evidence="1" type="ordered locus">MTR_8g078340</name>
</gene>
<proteinExistence type="predicted"/>
<evidence type="ECO:0000313" key="1">
    <source>
        <dbReference type="EMBL" id="AET03988.1"/>
    </source>
</evidence>
<keyword evidence="3" id="KW-1185">Reference proteome</keyword>
<protein>
    <submittedName>
        <fullName evidence="1">LysM-domain receptor-like kinase, putative</fullName>
    </submittedName>
</protein>